<reference evidence="2" key="1">
    <citation type="journal article" date="2022" name="Syst. Appl. Microbiol.">
        <title>Natronocalculus amylovorans gen. nov., sp. nov., and Natranaeroarchaeum aerophilus sp. nov., dominant culturable amylolytic natronoarchaea from hypersaline soda lakes in southwestern Siberia.</title>
        <authorList>
            <person name="Sorokin D.Y."/>
            <person name="Elcheninov A.G."/>
            <person name="Khizhniak T.V."/>
            <person name="Koenen M."/>
            <person name="Bale N.J."/>
            <person name="Damste J.S.S."/>
            <person name="Kublanov I.V."/>
        </authorList>
    </citation>
    <scope>NUCLEOTIDE SEQUENCE</scope>
    <source>
        <strain evidence="2">AArc-St2</strain>
    </source>
</reference>
<name>A0AAE3FW85_9EURY</name>
<comment type="caution">
    <text evidence="2">The sequence shown here is derived from an EMBL/GenBank/DDBJ whole genome shotgun (WGS) entry which is preliminary data.</text>
</comment>
<keyword evidence="3" id="KW-1185">Reference proteome</keyword>
<reference evidence="2" key="2">
    <citation type="submission" date="2022-02" db="EMBL/GenBank/DDBJ databases">
        <authorList>
            <person name="Elcheninov A.G."/>
            <person name="Sorokin D.Y."/>
            <person name="Kublanov I.V."/>
        </authorList>
    </citation>
    <scope>NUCLEOTIDE SEQUENCE</scope>
    <source>
        <strain evidence="2">AArc-St2</strain>
    </source>
</reference>
<organism evidence="2 3">
    <name type="scientific">Natronocalculus amylovorans</name>
    <dbReference type="NCBI Taxonomy" id="2917812"/>
    <lineage>
        <taxon>Archaea</taxon>
        <taxon>Methanobacteriati</taxon>
        <taxon>Methanobacteriota</taxon>
        <taxon>Stenosarchaea group</taxon>
        <taxon>Halobacteria</taxon>
        <taxon>Halobacteriales</taxon>
        <taxon>Haloferacaceae</taxon>
        <taxon>Natronocalculus</taxon>
    </lineage>
</organism>
<evidence type="ECO:0000313" key="2">
    <source>
        <dbReference type="EMBL" id="MCL9816376.1"/>
    </source>
</evidence>
<dbReference type="Proteomes" id="UP001203207">
    <property type="component" value="Unassembled WGS sequence"/>
</dbReference>
<keyword evidence="1" id="KW-0812">Transmembrane</keyword>
<accession>A0AAE3FW85</accession>
<protein>
    <submittedName>
        <fullName evidence="2">Uncharacterized protein</fullName>
    </submittedName>
</protein>
<evidence type="ECO:0000256" key="1">
    <source>
        <dbReference type="SAM" id="Phobius"/>
    </source>
</evidence>
<gene>
    <name evidence="2" type="ORF">AArcSt2_05400</name>
</gene>
<dbReference type="EMBL" id="JAKRVX010000002">
    <property type="protein sequence ID" value="MCL9816376.1"/>
    <property type="molecule type" value="Genomic_DNA"/>
</dbReference>
<feature type="transmembrane region" description="Helical" evidence="1">
    <location>
        <begin position="32"/>
        <end position="49"/>
    </location>
</feature>
<dbReference type="AlphaFoldDB" id="A0AAE3FW85"/>
<dbReference type="RefSeq" id="WP_174654365.1">
    <property type="nucleotide sequence ID" value="NZ_JAKRVX010000002.1"/>
</dbReference>
<sequence length="52" mass="5982">MADRHVSSPPTESPLRHLLWSRFQQIMDLDRGWQAVILGLVIVGLQFVIQLI</sequence>
<keyword evidence="1" id="KW-0472">Membrane</keyword>
<keyword evidence="1" id="KW-1133">Transmembrane helix</keyword>
<evidence type="ECO:0000313" key="3">
    <source>
        <dbReference type="Proteomes" id="UP001203207"/>
    </source>
</evidence>
<proteinExistence type="predicted"/>